<dbReference type="Gene3D" id="3.40.50.12780">
    <property type="entry name" value="N-terminal domain of ligase-like"/>
    <property type="match status" value="1"/>
</dbReference>
<dbReference type="Proteomes" id="UP001145021">
    <property type="component" value="Unassembled WGS sequence"/>
</dbReference>
<gene>
    <name evidence="4" type="ORF">LPJ64_003780</name>
</gene>
<dbReference type="InterPro" id="IPR025110">
    <property type="entry name" value="AMP-bd_C"/>
</dbReference>
<dbReference type="CDD" id="cd05911">
    <property type="entry name" value="Firefly_Luc_like"/>
    <property type="match status" value="1"/>
</dbReference>
<evidence type="ECO:0000313" key="4">
    <source>
        <dbReference type="EMBL" id="KAJ1644559.1"/>
    </source>
</evidence>
<feature type="domain" description="AMP-dependent synthetase/ligase" evidence="2">
    <location>
        <begin position="56"/>
        <end position="412"/>
    </location>
</feature>
<dbReference type="AlphaFoldDB" id="A0A9W8CJ85"/>
<dbReference type="EMBL" id="JANBOH010000157">
    <property type="protein sequence ID" value="KAJ1644559.1"/>
    <property type="molecule type" value="Genomic_DNA"/>
</dbReference>
<dbReference type="InterPro" id="IPR000873">
    <property type="entry name" value="AMP-dep_synth/lig_dom"/>
</dbReference>
<dbReference type="Pfam" id="PF00501">
    <property type="entry name" value="AMP-binding"/>
    <property type="match status" value="1"/>
</dbReference>
<name>A0A9W8CJ85_9FUNG</name>
<evidence type="ECO:0000259" key="2">
    <source>
        <dbReference type="Pfam" id="PF00501"/>
    </source>
</evidence>
<evidence type="ECO:0000256" key="1">
    <source>
        <dbReference type="ARBA" id="ARBA00006432"/>
    </source>
</evidence>
<keyword evidence="5" id="KW-1185">Reference proteome</keyword>
<feature type="domain" description="AMP-binding enzyme C-terminal" evidence="3">
    <location>
        <begin position="463"/>
        <end position="544"/>
    </location>
</feature>
<dbReference type="PANTHER" id="PTHR24096">
    <property type="entry name" value="LONG-CHAIN-FATTY-ACID--COA LIGASE"/>
    <property type="match status" value="1"/>
</dbReference>
<dbReference type="Gene3D" id="3.30.300.30">
    <property type="match status" value="1"/>
</dbReference>
<dbReference type="PANTHER" id="PTHR24096:SF422">
    <property type="entry name" value="BCDNA.GH02901"/>
    <property type="match status" value="1"/>
</dbReference>
<accession>A0A9W8CJ85</accession>
<dbReference type="InterPro" id="IPR042099">
    <property type="entry name" value="ANL_N_sf"/>
</dbReference>
<dbReference type="GO" id="GO:0016405">
    <property type="term" value="F:CoA-ligase activity"/>
    <property type="evidence" value="ECO:0007669"/>
    <property type="project" value="TreeGrafter"/>
</dbReference>
<proteinExistence type="inferred from homology"/>
<organism evidence="4 5">
    <name type="scientific">Coemansia asiatica</name>
    <dbReference type="NCBI Taxonomy" id="1052880"/>
    <lineage>
        <taxon>Eukaryota</taxon>
        <taxon>Fungi</taxon>
        <taxon>Fungi incertae sedis</taxon>
        <taxon>Zoopagomycota</taxon>
        <taxon>Kickxellomycotina</taxon>
        <taxon>Kickxellomycetes</taxon>
        <taxon>Kickxellales</taxon>
        <taxon>Kickxellaceae</taxon>
        <taxon>Coemansia</taxon>
    </lineage>
</organism>
<comment type="similarity">
    <text evidence="1">Belongs to the ATP-dependent AMP-binding enzyme family.</text>
</comment>
<protein>
    <recommendedName>
        <fullName evidence="6">4-coumarate--CoA ligase</fullName>
    </recommendedName>
</protein>
<dbReference type="InterPro" id="IPR020845">
    <property type="entry name" value="AMP-binding_CS"/>
</dbReference>
<dbReference type="PROSITE" id="PS00455">
    <property type="entry name" value="AMP_BINDING"/>
    <property type="match status" value="1"/>
</dbReference>
<dbReference type="Pfam" id="PF13193">
    <property type="entry name" value="AMP-binding_C"/>
    <property type="match status" value="1"/>
</dbReference>
<evidence type="ECO:0000313" key="5">
    <source>
        <dbReference type="Proteomes" id="UP001145021"/>
    </source>
</evidence>
<reference evidence="4" key="1">
    <citation type="submission" date="2022-07" db="EMBL/GenBank/DDBJ databases">
        <title>Phylogenomic reconstructions and comparative analyses of Kickxellomycotina fungi.</title>
        <authorList>
            <person name="Reynolds N.K."/>
            <person name="Stajich J.E."/>
            <person name="Barry K."/>
            <person name="Grigoriev I.V."/>
            <person name="Crous P."/>
            <person name="Smith M.E."/>
        </authorList>
    </citation>
    <scope>NUCLEOTIDE SEQUENCE</scope>
    <source>
        <strain evidence="4">NBRC 105413</strain>
    </source>
</reference>
<dbReference type="InterPro" id="IPR045851">
    <property type="entry name" value="AMP-bd_C_sf"/>
</dbReference>
<evidence type="ECO:0008006" key="6">
    <source>
        <dbReference type="Google" id="ProtNLM"/>
    </source>
</evidence>
<dbReference type="FunFam" id="3.30.300.30:FF:000007">
    <property type="entry name" value="4-coumarate--CoA ligase 2"/>
    <property type="match status" value="1"/>
</dbReference>
<evidence type="ECO:0000259" key="3">
    <source>
        <dbReference type="Pfam" id="PF13193"/>
    </source>
</evidence>
<sequence>MTPSNFRSILPDVKVPLQDLPTYFFTHMRMITGFTCPQSPRPVFIDGSKKEHHEDDKTDTLTLEEMETLCEQLASGLHHQLGVQKGDVVAVVLPNSIYYLVVTMAVLMLGATCSMANPAYTAAELAHQLKDSQVKFIITSTANKNTVNEAIEIVCSESLSAKNTLFIEKNSDNSVFKILSQKMPYPRVAITDQADVLRETAAFICYSGGTTGLPKGVVLSHYNVVANIEQGKYVQQMMTSSRYPRTTLAVLPMFHSFGLVLTAHSLPLCGSSVIVMPKFDFPWFLNLIEIYRVTDTLLVPPIINLLVKMSKSIANDLGSLQWMISGAAPLDSSTAMALETAFPQIKVMQGYGLTETSPGLALNTPLLRDIASSGPLLPNIEAKVVDELGRDLGPNETGELCFRGPNIMTGYLNNPEATQEAIDPEGFLHSGDIGYISDNHLVYVTDRIKELIKFNGFQVAPAELEGILLQHPHVRDCAVVGVFDKEKQTELPRAFVVLREDEKMDKGVAVSEIVDWMDSKVAYYKRLRGGCVVVDCIPKTASGKILRRVLRKREES</sequence>
<comment type="caution">
    <text evidence="4">The sequence shown here is derived from an EMBL/GenBank/DDBJ whole genome shotgun (WGS) entry which is preliminary data.</text>
</comment>
<dbReference type="SUPFAM" id="SSF56801">
    <property type="entry name" value="Acetyl-CoA synthetase-like"/>
    <property type="match status" value="1"/>
</dbReference>